<dbReference type="Pfam" id="PF05494">
    <property type="entry name" value="MlaC"/>
    <property type="match status" value="1"/>
</dbReference>
<keyword evidence="3" id="KW-1185">Reference proteome</keyword>
<dbReference type="PANTHER" id="PTHR36573:SF1">
    <property type="entry name" value="INTERMEMBRANE PHOSPHOLIPID TRANSPORT SYSTEM BINDING PROTEIN MLAC"/>
    <property type="match status" value="1"/>
</dbReference>
<protein>
    <submittedName>
        <fullName evidence="2">ABC transporter substrate-binding protein</fullName>
    </submittedName>
</protein>
<comment type="caution">
    <text evidence="2">The sequence shown here is derived from an EMBL/GenBank/DDBJ whole genome shotgun (WGS) entry which is preliminary data.</text>
</comment>
<dbReference type="Gene3D" id="3.10.450.50">
    <property type="match status" value="1"/>
</dbReference>
<name>A0ABS0EYQ1_9BURK</name>
<dbReference type="PANTHER" id="PTHR36573">
    <property type="entry name" value="INTERMEMBRANE PHOSPHOLIPID TRANSPORT SYSTEM BINDING PROTEIN MLAC"/>
    <property type="match status" value="1"/>
</dbReference>
<evidence type="ECO:0000313" key="2">
    <source>
        <dbReference type="EMBL" id="MBF8178498.1"/>
    </source>
</evidence>
<proteinExistence type="predicted"/>
<gene>
    <name evidence="2" type="ORF">IXC47_12480</name>
</gene>
<reference evidence="2 3" key="1">
    <citation type="submission" date="2020-11" db="EMBL/GenBank/DDBJ databases">
        <title>WGS of Herminiimonas contaminans strain Marseille-Q4544 isolated from planarians Schmidtea mediterranea.</title>
        <authorList>
            <person name="Kangale L."/>
        </authorList>
    </citation>
    <scope>NUCLEOTIDE SEQUENCE [LARGE SCALE GENOMIC DNA]</scope>
    <source>
        <strain evidence="2 3">Marseille-Q4544</strain>
    </source>
</reference>
<evidence type="ECO:0000256" key="1">
    <source>
        <dbReference type="SAM" id="SignalP"/>
    </source>
</evidence>
<dbReference type="InterPro" id="IPR008869">
    <property type="entry name" value="MlaC/ttg2D"/>
</dbReference>
<keyword evidence="1" id="KW-0732">Signal</keyword>
<accession>A0ABS0EYQ1</accession>
<feature type="chain" id="PRO_5046974719" evidence="1">
    <location>
        <begin position="23"/>
        <end position="211"/>
    </location>
</feature>
<sequence length="211" mass="23490">MNIFKKLSFAVAALMFAGYAAAQEAPDVLIKRISEDVMATAKSDKEIQSGNPRRIQQVVDEKILPYVDFQRMTALAAGRYWRDATPDQQKQLTHEFRSLLMYTYSGAISQIRDQKLEYRPLRADPADTEVIVNTQVIQQRGEPIQLSYRLAKSAAGWKIYDVNVLGAWLVETYKGSFAAEISKSGVDGLIKTLAEKNKKLAASSAKPAKAS</sequence>
<dbReference type="Gene3D" id="1.10.10.640">
    <property type="entry name" value="phospholipid-binding protein"/>
    <property type="match status" value="1"/>
</dbReference>
<dbReference type="RefSeq" id="WP_175624736.1">
    <property type="nucleotide sequence ID" value="NZ_JADOEL010000010.1"/>
</dbReference>
<dbReference type="EMBL" id="JADOEL010000010">
    <property type="protein sequence ID" value="MBF8178498.1"/>
    <property type="molecule type" value="Genomic_DNA"/>
</dbReference>
<organism evidence="2 3">
    <name type="scientific">Herminiimonas contaminans</name>
    <dbReference type="NCBI Taxonomy" id="1111140"/>
    <lineage>
        <taxon>Bacteria</taxon>
        <taxon>Pseudomonadati</taxon>
        <taxon>Pseudomonadota</taxon>
        <taxon>Betaproteobacteria</taxon>
        <taxon>Burkholderiales</taxon>
        <taxon>Oxalobacteraceae</taxon>
        <taxon>Herminiimonas</taxon>
    </lineage>
</organism>
<dbReference type="Proteomes" id="UP000657372">
    <property type="component" value="Unassembled WGS sequence"/>
</dbReference>
<feature type="signal peptide" evidence="1">
    <location>
        <begin position="1"/>
        <end position="22"/>
    </location>
</feature>
<evidence type="ECO:0000313" key="3">
    <source>
        <dbReference type="Proteomes" id="UP000657372"/>
    </source>
</evidence>
<dbReference type="PIRSF" id="PIRSF004649">
    <property type="entry name" value="MlaC"/>
    <property type="match status" value="1"/>
</dbReference>